<evidence type="ECO:0000256" key="1">
    <source>
        <dbReference type="ARBA" id="ARBA00012513"/>
    </source>
</evidence>
<accession>A0A537IXC1</accession>
<feature type="non-terminal residue" evidence="7">
    <location>
        <position position="219"/>
    </location>
</feature>
<dbReference type="Gene3D" id="3.30.200.20">
    <property type="entry name" value="Phosphorylase Kinase, domain 1"/>
    <property type="match status" value="1"/>
</dbReference>
<protein>
    <recommendedName>
        <fullName evidence="1">non-specific serine/threonine protein kinase</fullName>
        <ecNumber evidence="1">2.7.11.1</ecNumber>
    </recommendedName>
</protein>
<reference evidence="7 8" key="1">
    <citation type="journal article" date="2019" name="Nat. Microbiol.">
        <title>Mediterranean grassland soil C-N compound turnover is dependent on rainfall and depth, and is mediated by genomically divergent microorganisms.</title>
        <authorList>
            <person name="Diamond S."/>
            <person name="Andeer P.F."/>
            <person name="Li Z."/>
            <person name="Crits-Christoph A."/>
            <person name="Burstein D."/>
            <person name="Anantharaman K."/>
            <person name="Lane K.R."/>
            <person name="Thomas B.C."/>
            <person name="Pan C."/>
            <person name="Northen T.R."/>
            <person name="Banfield J.F."/>
        </authorList>
    </citation>
    <scope>NUCLEOTIDE SEQUENCE [LARGE SCALE GENOMIC DNA]</scope>
    <source>
        <strain evidence="7">NP_8</strain>
    </source>
</reference>
<comment type="caution">
    <text evidence="7">The sequence shown here is derived from an EMBL/GenBank/DDBJ whole genome shotgun (WGS) entry which is preliminary data.</text>
</comment>
<dbReference type="AlphaFoldDB" id="A0A537IXC1"/>
<evidence type="ECO:0000256" key="3">
    <source>
        <dbReference type="ARBA" id="ARBA00022741"/>
    </source>
</evidence>
<sequence length="219" mass="23564">MRCPRCTLTELSEAAETCWLCGYAPGTVAVEEAPPAEPSELDARRELARDFRIESLLERPPGPIVYLARDAEERPLALKVVPRAQVGSAEDRFHAAADAAAQLDHPHIVPVYRHGATENFLWCATKYVDGRSLARMLQTGGPLELSACLRIFEQVASALDYAHRRGVAHGALTPDSIIVDANEWALVSDFAMRGLLDAAPDGGRAGEPAAGADQRALAA</sequence>
<name>A0A537IXC1_9BACT</name>
<dbReference type="EC" id="2.7.11.1" evidence="1"/>
<evidence type="ECO:0000256" key="4">
    <source>
        <dbReference type="ARBA" id="ARBA00022777"/>
    </source>
</evidence>
<dbReference type="EMBL" id="VBAP01000034">
    <property type="protein sequence ID" value="TMI75968.1"/>
    <property type="molecule type" value="Genomic_DNA"/>
</dbReference>
<organism evidence="7 8">
    <name type="scientific">Candidatus Segetimicrobium genomatis</name>
    <dbReference type="NCBI Taxonomy" id="2569760"/>
    <lineage>
        <taxon>Bacteria</taxon>
        <taxon>Bacillati</taxon>
        <taxon>Candidatus Sysuimicrobiota</taxon>
        <taxon>Candidatus Sysuimicrobiia</taxon>
        <taxon>Candidatus Sysuimicrobiales</taxon>
        <taxon>Candidatus Segetimicrobiaceae</taxon>
        <taxon>Candidatus Segetimicrobium</taxon>
    </lineage>
</organism>
<dbReference type="PANTHER" id="PTHR43289">
    <property type="entry name" value="MITOGEN-ACTIVATED PROTEIN KINASE KINASE KINASE 20-RELATED"/>
    <property type="match status" value="1"/>
</dbReference>
<gene>
    <name evidence="7" type="ORF">E6H05_05250</name>
</gene>
<dbReference type="Proteomes" id="UP000318834">
    <property type="component" value="Unassembled WGS sequence"/>
</dbReference>
<evidence type="ECO:0000256" key="2">
    <source>
        <dbReference type="ARBA" id="ARBA00022679"/>
    </source>
</evidence>
<dbReference type="GO" id="GO:0004674">
    <property type="term" value="F:protein serine/threonine kinase activity"/>
    <property type="evidence" value="ECO:0007669"/>
    <property type="project" value="UniProtKB-EC"/>
</dbReference>
<keyword evidence="5" id="KW-0067">ATP-binding</keyword>
<dbReference type="SUPFAM" id="SSF56112">
    <property type="entry name" value="Protein kinase-like (PK-like)"/>
    <property type="match status" value="1"/>
</dbReference>
<keyword evidence="4" id="KW-0418">Kinase</keyword>
<dbReference type="InterPro" id="IPR011009">
    <property type="entry name" value="Kinase-like_dom_sf"/>
</dbReference>
<evidence type="ECO:0000313" key="7">
    <source>
        <dbReference type="EMBL" id="TMI75968.1"/>
    </source>
</evidence>
<proteinExistence type="predicted"/>
<evidence type="ECO:0000256" key="5">
    <source>
        <dbReference type="ARBA" id="ARBA00022840"/>
    </source>
</evidence>
<feature type="domain" description="Protein kinase" evidence="6">
    <location>
        <begin position="51"/>
        <end position="219"/>
    </location>
</feature>
<dbReference type="SMART" id="SM00220">
    <property type="entry name" value="S_TKc"/>
    <property type="match status" value="1"/>
</dbReference>
<keyword evidence="3" id="KW-0547">Nucleotide-binding</keyword>
<evidence type="ECO:0000259" key="6">
    <source>
        <dbReference type="PROSITE" id="PS50011"/>
    </source>
</evidence>
<dbReference type="PROSITE" id="PS50011">
    <property type="entry name" value="PROTEIN_KINASE_DOM"/>
    <property type="match status" value="1"/>
</dbReference>
<keyword evidence="2" id="KW-0808">Transferase</keyword>
<dbReference type="PANTHER" id="PTHR43289:SF6">
    <property type="entry name" value="SERINE_THREONINE-PROTEIN KINASE NEKL-3"/>
    <property type="match status" value="1"/>
</dbReference>
<dbReference type="Pfam" id="PF00069">
    <property type="entry name" value="Pkinase"/>
    <property type="match status" value="1"/>
</dbReference>
<evidence type="ECO:0000313" key="8">
    <source>
        <dbReference type="Proteomes" id="UP000318834"/>
    </source>
</evidence>
<dbReference type="Gene3D" id="1.10.510.10">
    <property type="entry name" value="Transferase(Phosphotransferase) domain 1"/>
    <property type="match status" value="1"/>
</dbReference>
<dbReference type="GO" id="GO:0005524">
    <property type="term" value="F:ATP binding"/>
    <property type="evidence" value="ECO:0007669"/>
    <property type="project" value="UniProtKB-KW"/>
</dbReference>
<dbReference type="InterPro" id="IPR000719">
    <property type="entry name" value="Prot_kinase_dom"/>
</dbReference>